<evidence type="ECO:0000256" key="1">
    <source>
        <dbReference type="SAM" id="SignalP"/>
    </source>
</evidence>
<evidence type="ECO:0000313" key="2">
    <source>
        <dbReference type="EMBL" id="CAJ0593077.1"/>
    </source>
</evidence>
<keyword evidence="3" id="KW-1185">Reference proteome</keyword>
<evidence type="ECO:0000313" key="3">
    <source>
        <dbReference type="Proteomes" id="UP001176961"/>
    </source>
</evidence>
<accession>A0AA36DU15</accession>
<dbReference type="EMBL" id="CATQJL010000112">
    <property type="protein sequence ID" value="CAJ0593077.1"/>
    <property type="molecule type" value="Genomic_DNA"/>
</dbReference>
<gene>
    <name evidence="2" type="ORF">CYNAS_LOCUS5060</name>
</gene>
<dbReference type="AlphaFoldDB" id="A0AA36DU15"/>
<sequence>MRLINVFFFALLVCLCYPWRYSCNSRECCPGLVTEICFEKCRKNLPTFFQCYERCFSTVRGRLDKIKDSL</sequence>
<protein>
    <submittedName>
        <fullName evidence="2">Uncharacterized protein</fullName>
    </submittedName>
</protein>
<feature type="signal peptide" evidence="1">
    <location>
        <begin position="1"/>
        <end position="18"/>
    </location>
</feature>
<proteinExistence type="predicted"/>
<dbReference type="Proteomes" id="UP001176961">
    <property type="component" value="Unassembled WGS sequence"/>
</dbReference>
<feature type="chain" id="PRO_5041234007" evidence="1">
    <location>
        <begin position="19"/>
        <end position="70"/>
    </location>
</feature>
<organism evidence="2 3">
    <name type="scientific">Cylicocyclus nassatus</name>
    <name type="common">Nematode worm</name>
    <dbReference type="NCBI Taxonomy" id="53992"/>
    <lineage>
        <taxon>Eukaryota</taxon>
        <taxon>Metazoa</taxon>
        <taxon>Ecdysozoa</taxon>
        <taxon>Nematoda</taxon>
        <taxon>Chromadorea</taxon>
        <taxon>Rhabditida</taxon>
        <taxon>Rhabditina</taxon>
        <taxon>Rhabditomorpha</taxon>
        <taxon>Strongyloidea</taxon>
        <taxon>Strongylidae</taxon>
        <taxon>Cylicocyclus</taxon>
    </lineage>
</organism>
<reference evidence="2" key="1">
    <citation type="submission" date="2023-07" db="EMBL/GenBank/DDBJ databases">
        <authorList>
            <consortium name="CYATHOMIX"/>
        </authorList>
    </citation>
    <scope>NUCLEOTIDE SEQUENCE</scope>
    <source>
        <strain evidence="2">N/A</strain>
    </source>
</reference>
<name>A0AA36DU15_CYLNA</name>
<comment type="caution">
    <text evidence="2">The sequence shown here is derived from an EMBL/GenBank/DDBJ whole genome shotgun (WGS) entry which is preliminary data.</text>
</comment>
<keyword evidence="1" id="KW-0732">Signal</keyword>